<proteinExistence type="predicted"/>
<dbReference type="SUPFAM" id="SSF48613">
    <property type="entry name" value="Heme oxygenase-like"/>
    <property type="match status" value="1"/>
</dbReference>
<evidence type="ECO:0000313" key="1">
    <source>
        <dbReference type="EMBL" id="CAA9518579.1"/>
    </source>
</evidence>
<gene>
    <name evidence="1" type="ORF">AVDCRST_MAG13-3226</name>
</gene>
<reference evidence="1" key="1">
    <citation type="submission" date="2020-02" db="EMBL/GenBank/DDBJ databases">
        <authorList>
            <person name="Meier V. D."/>
        </authorList>
    </citation>
    <scope>NUCLEOTIDE SEQUENCE</scope>
    <source>
        <strain evidence="1">AVDCRST_MAG13</strain>
    </source>
</reference>
<dbReference type="AlphaFoldDB" id="A0A6J4TB27"/>
<dbReference type="Gene3D" id="1.20.910.10">
    <property type="entry name" value="Heme oxygenase-like"/>
    <property type="match status" value="1"/>
</dbReference>
<name>A0A6J4TB27_9ACTN</name>
<sequence>MPPETLLDAPGARLDDLVARALATPGLAAELEADPARRDELLEGARVLAVRAFEDEDPGALDVAHRALYHLASQSAWSPVGAVRDNEHDLTLIEVRLTLERAFEAQLARLELPGDPPADPGAFGPWLEDLALHRELWPGGPSMGAFYREEVTLDQLREVVAQRSLFFLKEPDPWTMVIPSLHGEAKAGLIDLILDEYGWGRYEQMHSTVYATLMGKLGLETGYDHYLDRTAWPFLAGLNYQAMLARHRRLCRRMYGYVYLVESDSPGSMQNYIAAYRRNGIEDPDVLTFYELHIDADEGHADVALNEVVMPVVRAEPEAARDIARGVLEGRWLHGLVSAHLHEAFSAGRSSLREVAAP</sequence>
<evidence type="ECO:0008006" key="2">
    <source>
        <dbReference type="Google" id="ProtNLM"/>
    </source>
</evidence>
<organism evidence="1">
    <name type="scientific">uncultured Solirubrobacteraceae bacterium</name>
    <dbReference type="NCBI Taxonomy" id="1162706"/>
    <lineage>
        <taxon>Bacteria</taxon>
        <taxon>Bacillati</taxon>
        <taxon>Actinomycetota</taxon>
        <taxon>Thermoleophilia</taxon>
        <taxon>Solirubrobacterales</taxon>
        <taxon>Solirubrobacteraceae</taxon>
        <taxon>environmental samples</taxon>
    </lineage>
</organism>
<protein>
    <recommendedName>
        <fullName evidence="2">Iron-containing redox enzyme family protein</fullName>
    </recommendedName>
</protein>
<dbReference type="InterPro" id="IPR016084">
    <property type="entry name" value="Haem_Oase-like_multi-hlx"/>
</dbReference>
<dbReference type="Pfam" id="PF14518">
    <property type="entry name" value="Haem_oxygenas_2"/>
    <property type="match status" value="1"/>
</dbReference>
<dbReference type="SMART" id="SM01236">
    <property type="entry name" value="Haem_oxygenase_2"/>
    <property type="match status" value="1"/>
</dbReference>
<accession>A0A6J4TB27</accession>
<dbReference type="EMBL" id="CADCVO010000516">
    <property type="protein sequence ID" value="CAA9518579.1"/>
    <property type="molecule type" value="Genomic_DNA"/>
</dbReference>